<dbReference type="AlphaFoldDB" id="A0A5Q0QBH5"/>
<keyword evidence="2" id="KW-1185">Reference proteome</keyword>
<dbReference type="EMBL" id="CP045652">
    <property type="protein sequence ID" value="QGA26519.1"/>
    <property type="molecule type" value="Genomic_DNA"/>
</dbReference>
<evidence type="ECO:0000313" key="2">
    <source>
        <dbReference type="Proteomes" id="UP000326921"/>
    </source>
</evidence>
<dbReference type="Proteomes" id="UP000326921">
    <property type="component" value="Chromosome"/>
</dbReference>
<protein>
    <recommendedName>
        <fullName evidence="3">DUF2946 domain-containing protein</fullName>
    </recommendedName>
</protein>
<evidence type="ECO:0008006" key="3">
    <source>
        <dbReference type="Google" id="ProtNLM"/>
    </source>
</evidence>
<name>A0A5Q0QBH5_9SPHI</name>
<gene>
    <name evidence="1" type="ORF">GFH32_09365</name>
</gene>
<proteinExistence type="predicted"/>
<evidence type="ECO:0000313" key="1">
    <source>
        <dbReference type="EMBL" id="QGA26519.1"/>
    </source>
</evidence>
<dbReference type="KEGG" id="sphe:GFH32_09365"/>
<accession>A0A5Q0QBH5</accession>
<sequence length="118" mass="13832">MKNIRQHKTWIAGLWLAVLSMSFSLMLTHQHHHIHQDSEHCHHSNNKEQTTHQHEDADCTYCFLYYHQLVSQAPTYSWVSNPGEFDRNLCLSTELPAQVMVKRYYSKGLRAPPVLENS</sequence>
<dbReference type="RefSeq" id="WP_153511371.1">
    <property type="nucleotide sequence ID" value="NZ_CP045652.1"/>
</dbReference>
<organism evidence="1 2">
    <name type="scientific">Sphingobacterium zhuxiongii</name>
    <dbReference type="NCBI Taxonomy" id="2662364"/>
    <lineage>
        <taxon>Bacteria</taxon>
        <taxon>Pseudomonadati</taxon>
        <taxon>Bacteroidota</taxon>
        <taxon>Sphingobacteriia</taxon>
        <taxon>Sphingobacteriales</taxon>
        <taxon>Sphingobacteriaceae</taxon>
        <taxon>Sphingobacterium</taxon>
    </lineage>
</organism>
<reference evidence="1 2" key="1">
    <citation type="submission" date="2019-10" db="EMBL/GenBank/DDBJ databases">
        <authorList>
            <person name="Dong K."/>
        </authorList>
    </citation>
    <scope>NUCLEOTIDE SEQUENCE [LARGE SCALE GENOMIC DNA]</scope>
    <source>
        <strain evidence="2">dk4302</strain>
    </source>
</reference>